<dbReference type="InterPro" id="IPR036388">
    <property type="entry name" value="WH-like_DNA-bd_sf"/>
</dbReference>
<dbReference type="NCBIfam" id="TIGR01764">
    <property type="entry name" value="excise"/>
    <property type="match status" value="1"/>
</dbReference>
<dbReference type="AlphaFoldDB" id="A0A645CWW1"/>
<feature type="domain" description="Helix-turn-helix" evidence="1">
    <location>
        <begin position="33"/>
        <end position="81"/>
    </location>
</feature>
<reference evidence="2" key="1">
    <citation type="submission" date="2019-08" db="EMBL/GenBank/DDBJ databases">
        <authorList>
            <person name="Kucharzyk K."/>
            <person name="Murdoch R.W."/>
            <person name="Higgins S."/>
            <person name="Loffler F."/>
        </authorList>
    </citation>
    <scope>NUCLEOTIDE SEQUENCE</scope>
</reference>
<organism evidence="2">
    <name type="scientific">bioreactor metagenome</name>
    <dbReference type="NCBI Taxonomy" id="1076179"/>
    <lineage>
        <taxon>unclassified sequences</taxon>
        <taxon>metagenomes</taxon>
        <taxon>ecological metagenomes</taxon>
    </lineage>
</organism>
<dbReference type="GO" id="GO:0003677">
    <property type="term" value="F:DNA binding"/>
    <property type="evidence" value="ECO:0007669"/>
    <property type="project" value="InterPro"/>
</dbReference>
<dbReference type="InterPro" id="IPR010093">
    <property type="entry name" value="SinI_DNA-bd"/>
</dbReference>
<comment type="caution">
    <text evidence="2">The sequence shown here is derived from an EMBL/GenBank/DDBJ whole genome shotgun (WGS) entry which is preliminary data.</text>
</comment>
<protein>
    <recommendedName>
        <fullName evidence="1">Helix-turn-helix domain-containing protein</fullName>
    </recommendedName>
</protein>
<evidence type="ECO:0000313" key="2">
    <source>
        <dbReference type="EMBL" id="MPM81338.1"/>
    </source>
</evidence>
<name>A0A645CWW1_9ZZZZ</name>
<accession>A0A645CWW1</accession>
<dbReference type="InterPro" id="IPR009061">
    <property type="entry name" value="DNA-bd_dom_put_sf"/>
</dbReference>
<dbReference type="InterPro" id="IPR041657">
    <property type="entry name" value="HTH_17"/>
</dbReference>
<gene>
    <name evidence="2" type="ORF">SDC9_128390</name>
</gene>
<dbReference type="SUPFAM" id="SSF46955">
    <property type="entry name" value="Putative DNA-binding domain"/>
    <property type="match status" value="1"/>
</dbReference>
<dbReference type="EMBL" id="VSSQ01030710">
    <property type="protein sequence ID" value="MPM81338.1"/>
    <property type="molecule type" value="Genomic_DNA"/>
</dbReference>
<dbReference type="Gene3D" id="1.10.10.10">
    <property type="entry name" value="Winged helix-like DNA-binding domain superfamily/Winged helix DNA-binding domain"/>
    <property type="match status" value="1"/>
</dbReference>
<evidence type="ECO:0000259" key="1">
    <source>
        <dbReference type="Pfam" id="PF12728"/>
    </source>
</evidence>
<proteinExistence type="predicted"/>
<sequence>MPCMEYHYHMISHMPVKESEVLAVPENNIQNRWISLQEVCDYLGVKRHTIMRWIDQRGMPASKVGKLWRFKTADIDEWVKKGGASDEREVIK</sequence>
<dbReference type="Pfam" id="PF12728">
    <property type="entry name" value="HTH_17"/>
    <property type="match status" value="1"/>
</dbReference>